<accession>A0A3N4I7I8</accession>
<protein>
    <submittedName>
        <fullName evidence="1">Uncharacterized protein</fullName>
    </submittedName>
</protein>
<dbReference type="AlphaFoldDB" id="A0A3N4I7I8"/>
<reference evidence="1 2" key="1">
    <citation type="journal article" date="2018" name="Nat. Ecol. Evol.">
        <title>Pezizomycetes genomes reveal the molecular basis of ectomycorrhizal truffle lifestyle.</title>
        <authorList>
            <person name="Murat C."/>
            <person name="Payen T."/>
            <person name="Noel B."/>
            <person name="Kuo A."/>
            <person name="Morin E."/>
            <person name="Chen J."/>
            <person name="Kohler A."/>
            <person name="Krizsan K."/>
            <person name="Balestrini R."/>
            <person name="Da Silva C."/>
            <person name="Montanini B."/>
            <person name="Hainaut M."/>
            <person name="Levati E."/>
            <person name="Barry K.W."/>
            <person name="Belfiori B."/>
            <person name="Cichocki N."/>
            <person name="Clum A."/>
            <person name="Dockter R.B."/>
            <person name="Fauchery L."/>
            <person name="Guy J."/>
            <person name="Iotti M."/>
            <person name="Le Tacon F."/>
            <person name="Lindquist E.A."/>
            <person name="Lipzen A."/>
            <person name="Malagnac F."/>
            <person name="Mello A."/>
            <person name="Molinier V."/>
            <person name="Miyauchi S."/>
            <person name="Poulain J."/>
            <person name="Riccioni C."/>
            <person name="Rubini A."/>
            <person name="Sitrit Y."/>
            <person name="Splivallo R."/>
            <person name="Traeger S."/>
            <person name="Wang M."/>
            <person name="Zifcakova L."/>
            <person name="Wipf D."/>
            <person name="Zambonelli A."/>
            <person name="Paolocci F."/>
            <person name="Nowrousian M."/>
            <person name="Ottonello S."/>
            <person name="Baldrian P."/>
            <person name="Spatafora J.W."/>
            <person name="Henrissat B."/>
            <person name="Nagy L.G."/>
            <person name="Aury J.M."/>
            <person name="Wincker P."/>
            <person name="Grigoriev I.V."/>
            <person name="Bonfante P."/>
            <person name="Martin F.M."/>
        </authorList>
    </citation>
    <scope>NUCLEOTIDE SEQUENCE [LARGE SCALE GENOMIC DNA]</scope>
    <source>
        <strain evidence="1 2">RN42</strain>
    </source>
</reference>
<sequence>MEETRKRFETSVRGQTTFSAFNKFPREVSRLRQHQTQVGIRATFETQCKFAEAAQMKHEDSTKQSRSQTLFLYMYTAIGPWMLCTYTQDHHELYSTRLTSRTRNKRHLCNPLMSSVVLTSGDVPSTKEDFQDYDVVERGVKTMEPMFCYDLIGDSRVQAKTLHENTIGRITRTRVPECSRRTQRAL</sequence>
<evidence type="ECO:0000313" key="1">
    <source>
        <dbReference type="EMBL" id="RPA82032.1"/>
    </source>
</evidence>
<dbReference type="EMBL" id="ML119674">
    <property type="protein sequence ID" value="RPA82032.1"/>
    <property type="molecule type" value="Genomic_DNA"/>
</dbReference>
<organism evidence="1 2">
    <name type="scientific">Ascobolus immersus RN42</name>
    <dbReference type="NCBI Taxonomy" id="1160509"/>
    <lineage>
        <taxon>Eukaryota</taxon>
        <taxon>Fungi</taxon>
        <taxon>Dikarya</taxon>
        <taxon>Ascomycota</taxon>
        <taxon>Pezizomycotina</taxon>
        <taxon>Pezizomycetes</taxon>
        <taxon>Pezizales</taxon>
        <taxon>Ascobolaceae</taxon>
        <taxon>Ascobolus</taxon>
    </lineage>
</organism>
<name>A0A3N4I7I8_ASCIM</name>
<keyword evidence="2" id="KW-1185">Reference proteome</keyword>
<gene>
    <name evidence="1" type="ORF">BJ508DRAFT_345150</name>
</gene>
<evidence type="ECO:0000313" key="2">
    <source>
        <dbReference type="Proteomes" id="UP000275078"/>
    </source>
</evidence>
<dbReference type="Proteomes" id="UP000275078">
    <property type="component" value="Unassembled WGS sequence"/>
</dbReference>
<proteinExistence type="predicted"/>